<dbReference type="InterPro" id="IPR036291">
    <property type="entry name" value="NAD(P)-bd_dom_sf"/>
</dbReference>
<feature type="domain" description="NAD-dependent epimerase/dehydratase" evidence="3">
    <location>
        <begin position="5"/>
        <end position="224"/>
    </location>
</feature>
<dbReference type="PANTHER" id="PTHR43000">
    <property type="entry name" value="DTDP-D-GLUCOSE 4,6-DEHYDRATASE-RELATED"/>
    <property type="match status" value="1"/>
</dbReference>
<dbReference type="SUPFAM" id="SSF51735">
    <property type="entry name" value="NAD(P)-binding Rossmann-fold domains"/>
    <property type="match status" value="1"/>
</dbReference>
<gene>
    <name evidence="4" type="ORF">KSS97_20635</name>
</gene>
<dbReference type="Pfam" id="PF01370">
    <property type="entry name" value="Epimerase"/>
    <property type="match status" value="1"/>
</dbReference>
<evidence type="ECO:0000259" key="3">
    <source>
        <dbReference type="Pfam" id="PF01370"/>
    </source>
</evidence>
<evidence type="ECO:0000313" key="5">
    <source>
        <dbReference type="Proteomes" id="UP000824066"/>
    </source>
</evidence>
<dbReference type="CDD" id="cd05232">
    <property type="entry name" value="UDP_G4E_4_SDR_e"/>
    <property type="match status" value="1"/>
</dbReference>
<evidence type="ECO:0000256" key="2">
    <source>
        <dbReference type="ARBA" id="ARBA00007637"/>
    </source>
</evidence>
<dbReference type="Proteomes" id="UP000824066">
    <property type="component" value="Chromosome"/>
</dbReference>
<accession>A0ABX8Q9Y3</accession>
<reference evidence="4 5" key="1">
    <citation type="journal article" date="2021" name="Microorganisms">
        <title>The Ever-Expanding Pseudomonas Genus: Description of 43 New Species and Partition of the Pseudomonas putida Group.</title>
        <authorList>
            <person name="Girard L."/>
            <person name="Lood C."/>
            <person name="Hofte M."/>
            <person name="Vandamme P."/>
            <person name="Rokni-Zadeh H."/>
            <person name="van Noort V."/>
            <person name="Lavigne R."/>
            <person name="De Mot R."/>
        </authorList>
    </citation>
    <scope>NUCLEOTIDE SEQUENCE [LARGE SCALE GENOMIC DNA]</scope>
    <source>
        <strain evidence="4 5">SWRI17</strain>
    </source>
</reference>
<dbReference type="RefSeq" id="WP_198797569.1">
    <property type="nucleotide sequence ID" value="NZ_CP077080.1"/>
</dbReference>
<keyword evidence="5" id="KW-1185">Reference proteome</keyword>
<proteinExistence type="inferred from homology"/>
<protein>
    <submittedName>
        <fullName evidence="4">SDR family oxidoreductase</fullName>
    </submittedName>
</protein>
<comment type="similarity">
    <text evidence="2">Belongs to the NAD(P)-dependent epimerase/dehydratase family.</text>
</comment>
<dbReference type="InterPro" id="IPR001509">
    <property type="entry name" value="Epimerase_deHydtase"/>
</dbReference>
<evidence type="ECO:0000313" key="4">
    <source>
        <dbReference type="EMBL" id="QXI51922.1"/>
    </source>
</evidence>
<organism evidence="4 5">
    <name type="scientific">Pseudomonas canavaninivorans</name>
    <dbReference type="NCBI Taxonomy" id="2842348"/>
    <lineage>
        <taxon>Bacteria</taxon>
        <taxon>Pseudomonadati</taxon>
        <taxon>Pseudomonadota</taxon>
        <taxon>Gammaproteobacteria</taxon>
        <taxon>Pseudomonadales</taxon>
        <taxon>Pseudomonadaceae</taxon>
        <taxon>Pseudomonas</taxon>
    </lineage>
</organism>
<evidence type="ECO:0000256" key="1">
    <source>
        <dbReference type="ARBA" id="ARBA00005125"/>
    </source>
</evidence>
<dbReference type="EMBL" id="CP077080">
    <property type="protein sequence ID" value="QXI51922.1"/>
    <property type="molecule type" value="Genomic_DNA"/>
</dbReference>
<comment type="pathway">
    <text evidence="1">Bacterial outer membrane biogenesis; LPS O-antigen biosynthesis.</text>
</comment>
<name>A0ABX8Q9Y3_PSECO</name>
<dbReference type="Gene3D" id="3.40.50.720">
    <property type="entry name" value="NAD(P)-binding Rossmann-like Domain"/>
    <property type="match status" value="1"/>
</dbReference>
<sequence>MTRLLITGGTGFVGAALIERAKADSCFEICASVRTGQQVSGVRTYQVPDLSATTSWTAALDGVEVVIHTAARVHIMHDASSDPLREFREINVEGTLNLARQAAAAGVRRFIFISSVKVNGESTEPGYAFKPDDKPNPHDPYGISKMEAEAALLPLGEQGQMDVVIIRPVLVYGPGVKGNFLSMMRWLNRGVPLPLGAIKNMRSLVGIDNLVDLIVICIDHPLAANQIFLVSDREDLSTTQLLTKLSIALHKPSRLVPIPSYLIGHVAKLVGRNDIFKRLCGSLQVDTSKTHELLGWTPKVSVDQGLRDTVSNFLNQGK</sequence>